<dbReference type="KEGG" id="mcui:G8O30_14825"/>
<dbReference type="RefSeq" id="WP_239672793.1">
    <property type="nucleotide sequence ID" value="NZ_CP049742.1"/>
</dbReference>
<dbReference type="EMBL" id="CP049742">
    <property type="protein sequence ID" value="QPC48111.1"/>
    <property type="molecule type" value="Genomic_DNA"/>
</dbReference>
<evidence type="ECO:0000313" key="2">
    <source>
        <dbReference type="Proteomes" id="UP000593626"/>
    </source>
</evidence>
<accession>A0A7S8HH02</accession>
<protein>
    <submittedName>
        <fullName evidence="1">Uncharacterized protein</fullName>
    </submittedName>
</protein>
<reference evidence="1 2" key="1">
    <citation type="submission" date="2019-07" db="EMBL/GenBank/DDBJ databases">
        <title>Genome sequence of 2 isolates from Red Sea Mangroves.</title>
        <authorList>
            <person name="Sefrji F."/>
            <person name="Michoud G."/>
            <person name="Merlino G."/>
            <person name="Daffonchio D."/>
        </authorList>
    </citation>
    <scope>NUCLEOTIDE SEQUENCE [LARGE SCALE GENOMIC DNA]</scope>
    <source>
        <strain evidence="1 2">R1DC41</strain>
    </source>
</reference>
<dbReference type="Proteomes" id="UP000593626">
    <property type="component" value="Chromosome"/>
</dbReference>
<name>A0A7S8HH02_9BACI</name>
<evidence type="ECO:0000313" key="1">
    <source>
        <dbReference type="EMBL" id="QPC48111.1"/>
    </source>
</evidence>
<proteinExistence type="predicted"/>
<organism evidence="1 2">
    <name type="scientific">Mangrovibacillus cuniculi</name>
    <dbReference type="NCBI Taxonomy" id="2593652"/>
    <lineage>
        <taxon>Bacteria</taxon>
        <taxon>Bacillati</taxon>
        <taxon>Bacillota</taxon>
        <taxon>Bacilli</taxon>
        <taxon>Bacillales</taxon>
        <taxon>Bacillaceae</taxon>
        <taxon>Mangrovibacillus</taxon>
    </lineage>
</organism>
<keyword evidence="2" id="KW-1185">Reference proteome</keyword>
<sequence length="113" mass="13373">MYCGLEEILRRQLVSNLPVDQRELYVYITSLEDQIAEYSPTPGHYLDKLSKQSPHQQAASKFHLSFQEVYDKMNEIEDELYRMVQEYKSKVSLTVLSKEKKEQNWIILTPKVC</sequence>
<gene>
    <name evidence="1" type="ORF">G8O30_14825</name>
</gene>
<dbReference type="AlphaFoldDB" id="A0A7S8HH02"/>